<dbReference type="Proteomes" id="UP001151760">
    <property type="component" value="Unassembled WGS sequence"/>
</dbReference>
<reference evidence="2" key="2">
    <citation type="submission" date="2022-01" db="EMBL/GenBank/DDBJ databases">
        <authorList>
            <person name="Yamashiro T."/>
            <person name="Shiraishi A."/>
            <person name="Satake H."/>
            <person name="Nakayama K."/>
        </authorList>
    </citation>
    <scope>NUCLEOTIDE SEQUENCE</scope>
</reference>
<feature type="region of interest" description="Disordered" evidence="1">
    <location>
        <begin position="19"/>
        <end position="64"/>
    </location>
</feature>
<name>A0ABQ5A6U1_9ASTR</name>
<feature type="compositionally biased region" description="Pro residues" evidence="1">
    <location>
        <begin position="40"/>
        <end position="53"/>
    </location>
</feature>
<comment type="caution">
    <text evidence="2">The sequence shown here is derived from an EMBL/GenBank/DDBJ whole genome shotgun (WGS) entry which is preliminary data.</text>
</comment>
<dbReference type="EMBL" id="BQNB010012037">
    <property type="protein sequence ID" value="GJS98359.1"/>
    <property type="molecule type" value="Genomic_DNA"/>
</dbReference>
<protein>
    <submittedName>
        <fullName evidence="2">Uncharacterized protein</fullName>
    </submittedName>
</protein>
<evidence type="ECO:0000256" key="1">
    <source>
        <dbReference type="SAM" id="MobiDB-lite"/>
    </source>
</evidence>
<keyword evidence="3" id="KW-1185">Reference proteome</keyword>
<feature type="region of interest" description="Disordered" evidence="1">
    <location>
        <begin position="83"/>
        <end position="108"/>
    </location>
</feature>
<organism evidence="2 3">
    <name type="scientific">Tanacetum coccineum</name>
    <dbReference type="NCBI Taxonomy" id="301880"/>
    <lineage>
        <taxon>Eukaryota</taxon>
        <taxon>Viridiplantae</taxon>
        <taxon>Streptophyta</taxon>
        <taxon>Embryophyta</taxon>
        <taxon>Tracheophyta</taxon>
        <taxon>Spermatophyta</taxon>
        <taxon>Magnoliopsida</taxon>
        <taxon>eudicotyledons</taxon>
        <taxon>Gunneridae</taxon>
        <taxon>Pentapetalae</taxon>
        <taxon>asterids</taxon>
        <taxon>campanulids</taxon>
        <taxon>Asterales</taxon>
        <taxon>Asteraceae</taxon>
        <taxon>Asteroideae</taxon>
        <taxon>Anthemideae</taxon>
        <taxon>Anthemidinae</taxon>
        <taxon>Tanacetum</taxon>
    </lineage>
</organism>
<proteinExistence type="predicted"/>
<sequence length="355" mass="39798">MHMNHELLITRLFRWVSDDEPEAPQSPGQAPLSPNYVPGPEHPPSPDYVPGPEEPGQAPLSPDYIPEPKYPEYLVPSYVEVPIEDQPDDASPTALSSGYSSRDELMTRRRRRTRMRSILLRRLHCITYYCTPVSSFEAKEAFDIAEFAPTPPRSLDFAGLGYQSYSTTYGRIYGGDAFIEAAKIWLRAASPSTHHQSEIPLPPLLLPSTTHKDDIPEDMPLRKRARFSAPTSRFEVGESSAAAATRQAGQALTSSVDYGFIDTVDASIRASEIRAMIVVEVVNEKAWAHSKSRSQAMEAQFRALQRDVDVLQRQRIRDEDRLTSHIRHKHDRFRELVRTIEAGPQDGLANAGSSC</sequence>
<gene>
    <name evidence="2" type="ORF">Tco_0819529</name>
</gene>
<reference evidence="2" key="1">
    <citation type="journal article" date="2022" name="Int. J. Mol. Sci.">
        <title>Draft Genome of Tanacetum Coccineum: Genomic Comparison of Closely Related Tanacetum-Family Plants.</title>
        <authorList>
            <person name="Yamashiro T."/>
            <person name="Shiraishi A."/>
            <person name="Nakayama K."/>
            <person name="Satake H."/>
        </authorList>
    </citation>
    <scope>NUCLEOTIDE SEQUENCE</scope>
</reference>
<accession>A0ABQ5A6U1</accession>
<evidence type="ECO:0000313" key="2">
    <source>
        <dbReference type="EMBL" id="GJS98359.1"/>
    </source>
</evidence>
<evidence type="ECO:0000313" key="3">
    <source>
        <dbReference type="Proteomes" id="UP001151760"/>
    </source>
</evidence>